<gene>
    <name evidence="1" type="ORF">ABVT43_05145</name>
</gene>
<protein>
    <submittedName>
        <fullName evidence="1">DedA family protein</fullName>
    </submittedName>
</protein>
<dbReference type="PANTHER" id="PTHR30353:SF15">
    <property type="entry name" value="INNER MEMBRANE PROTEIN YABI"/>
    <property type="match status" value="1"/>
</dbReference>
<evidence type="ECO:0000313" key="2">
    <source>
        <dbReference type="Proteomes" id="UP001548189"/>
    </source>
</evidence>
<accession>A0ABV2BRD2</accession>
<dbReference type="EMBL" id="JBEVCJ010000004">
    <property type="protein sequence ID" value="MET1254506.1"/>
    <property type="molecule type" value="Genomic_DNA"/>
</dbReference>
<organism evidence="1 2">
    <name type="scientific">Aliikangiella maris</name>
    <dbReference type="NCBI Taxonomy" id="3162458"/>
    <lineage>
        <taxon>Bacteria</taxon>
        <taxon>Pseudomonadati</taxon>
        <taxon>Pseudomonadota</taxon>
        <taxon>Gammaproteobacteria</taxon>
        <taxon>Oceanospirillales</taxon>
        <taxon>Pleioneaceae</taxon>
        <taxon>Aliikangiella</taxon>
    </lineage>
</organism>
<comment type="caution">
    <text evidence="1">The sequence shown here is derived from an EMBL/GenBank/DDBJ whole genome shotgun (WGS) entry which is preliminary data.</text>
</comment>
<reference evidence="1 2" key="1">
    <citation type="submission" date="2024-06" db="EMBL/GenBank/DDBJ databases">
        <authorList>
            <person name="Li F."/>
        </authorList>
    </citation>
    <scope>NUCLEOTIDE SEQUENCE [LARGE SCALE GENOMIC DNA]</scope>
    <source>
        <strain evidence="1 2">GXAS 311</strain>
    </source>
</reference>
<proteinExistence type="predicted"/>
<dbReference type="Pfam" id="PF09335">
    <property type="entry name" value="VTT_dom"/>
    <property type="match status" value="1"/>
</dbReference>
<dbReference type="InterPro" id="IPR032816">
    <property type="entry name" value="VTT_dom"/>
</dbReference>
<sequence length="254" mass="28650">MSESILGFIEQHSQWAMLIVFIIAFLESVAIIGILMPGWVLLVGVGTLIGADVLSFYPMAIAAYIGAVLGEYLSYLVGYHYHHQILSWRFVAKHDALIQNSRNFFHRYGVSGVFIGRFLGPSRAVIPLVAGISEMNKHTFFWVNVISGILWVPVYLIPGILIGAAFSLEKDVSYQLVLVIALIMLFGAYAVNTTRRLIKAQSKSKVESHANALKWHWIKFCLVWLILLCVMTIFVLSPLFDLLLQILQIVWRKL</sequence>
<keyword evidence="2" id="KW-1185">Reference proteome</keyword>
<dbReference type="PANTHER" id="PTHR30353">
    <property type="entry name" value="INNER MEMBRANE PROTEIN DEDA-RELATED"/>
    <property type="match status" value="1"/>
</dbReference>
<dbReference type="Proteomes" id="UP001548189">
    <property type="component" value="Unassembled WGS sequence"/>
</dbReference>
<name>A0ABV2BRD2_9GAMM</name>
<evidence type="ECO:0000313" key="1">
    <source>
        <dbReference type="EMBL" id="MET1254506.1"/>
    </source>
</evidence>
<dbReference type="InterPro" id="IPR032818">
    <property type="entry name" value="DedA-like"/>
</dbReference>